<reference evidence="4" key="1">
    <citation type="journal article" date="2020" name="Stud. Mycol.">
        <title>101 Dothideomycetes genomes: a test case for predicting lifestyles and emergence of pathogens.</title>
        <authorList>
            <person name="Haridas S."/>
            <person name="Albert R."/>
            <person name="Binder M."/>
            <person name="Bloem J."/>
            <person name="Labutti K."/>
            <person name="Salamov A."/>
            <person name="Andreopoulos B."/>
            <person name="Baker S."/>
            <person name="Barry K."/>
            <person name="Bills G."/>
            <person name="Bluhm B."/>
            <person name="Cannon C."/>
            <person name="Castanera R."/>
            <person name="Culley D."/>
            <person name="Daum C."/>
            <person name="Ezra D."/>
            <person name="Gonzalez J."/>
            <person name="Henrissat B."/>
            <person name="Kuo A."/>
            <person name="Liang C."/>
            <person name="Lipzen A."/>
            <person name="Lutzoni F."/>
            <person name="Magnuson J."/>
            <person name="Mondo S."/>
            <person name="Nolan M."/>
            <person name="Ohm R."/>
            <person name="Pangilinan J."/>
            <person name="Park H.-J."/>
            <person name="Ramirez L."/>
            <person name="Alfaro M."/>
            <person name="Sun H."/>
            <person name="Tritt A."/>
            <person name="Yoshinaga Y."/>
            <person name="Zwiers L.-H."/>
            <person name="Turgeon B."/>
            <person name="Goodwin S."/>
            <person name="Spatafora J."/>
            <person name="Crous P."/>
            <person name="Grigoriev I."/>
        </authorList>
    </citation>
    <scope>NUCLEOTIDE SEQUENCE</scope>
    <source>
        <strain evidence="4">CBS 113979</strain>
    </source>
</reference>
<protein>
    <submittedName>
        <fullName evidence="4">Ribosomal protein S5 domain 2-like protein</fullName>
    </submittedName>
</protein>
<evidence type="ECO:0000313" key="4">
    <source>
        <dbReference type="EMBL" id="KAF1991992.1"/>
    </source>
</evidence>
<dbReference type="InterPro" id="IPR036956">
    <property type="entry name" value="Impact_N_sf"/>
</dbReference>
<organism evidence="4 5">
    <name type="scientific">Aulographum hederae CBS 113979</name>
    <dbReference type="NCBI Taxonomy" id="1176131"/>
    <lineage>
        <taxon>Eukaryota</taxon>
        <taxon>Fungi</taxon>
        <taxon>Dikarya</taxon>
        <taxon>Ascomycota</taxon>
        <taxon>Pezizomycotina</taxon>
        <taxon>Dothideomycetes</taxon>
        <taxon>Pleosporomycetidae</taxon>
        <taxon>Aulographales</taxon>
        <taxon>Aulographaceae</taxon>
    </lineage>
</organism>
<evidence type="ECO:0000259" key="3">
    <source>
        <dbReference type="Pfam" id="PF01205"/>
    </source>
</evidence>
<dbReference type="InterPro" id="IPR001498">
    <property type="entry name" value="Impact_N"/>
</dbReference>
<dbReference type="EMBL" id="ML977138">
    <property type="protein sequence ID" value="KAF1991992.1"/>
    <property type="molecule type" value="Genomic_DNA"/>
</dbReference>
<dbReference type="Pfam" id="PF01205">
    <property type="entry name" value="Impact_N"/>
    <property type="match status" value="1"/>
</dbReference>
<evidence type="ECO:0000256" key="1">
    <source>
        <dbReference type="ARBA" id="ARBA00007665"/>
    </source>
</evidence>
<dbReference type="GO" id="GO:0140469">
    <property type="term" value="P:GCN2-mediated signaling"/>
    <property type="evidence" value="ECO:0007669"/>
    <property type="project" value="TreeGrafter"/>
</dbReference>
<dbReference type="Gene3D" id="3.30.230.30">
    <property type="entry name" value="Impact, N-terminal domain"/>
    <property type="match status" value="1"/>
</dbReference>
<dbReference type="PANTHER" id="PTHR16301">
    <property type="entry name" value="IMPACT-RELATED"/>
    <property type="match status" value="1"/>
</dbReference>
<keyword evidence="4" id="KW-0689">Ribosomal protein</keyword>
<keyword evidence="5" id="KW-1185">Reference proteome</keyword>
<sequence>MSLKRSRSPAPSENQIYISSQIDDRASTFLAHFSPTLSAKALQAHPSFASASHRIAAWRHPSKQRSLSSHQLFETGFDDDGEKWAGKKLLGVLEGMKVTGAVCVGRWYGGVLLGPVRFRWVEEVGREAVGKFLEGEVREGKRVKVEEGREGEGKRKVDEERVKERLVKELKGRDENITVLRALLGEKSRALKGEDEPEKKGDETPSTPKKEIDYEKMSLPQLRGLDRARDATVTFILKQIDQVERKLKEREAGAAKSPETE</sequence>
<dbReference type="SUPFAM" id="SSF54211">
    <property type="entry name" value="Ribosomal protein S5 domain 2-like"/>
    <property type="match status" value="1"/>
</dbReference>
<dbReference type="PANTHER" id="PTHR16301:SF26">
    <property type="entry name" value="IMPACT FAMILY MEMBER C14C8.09C"/>
    <property type="match status" value="1"/>
</dbReference>
<name>A0A6G1HG23_9PEZI</name>
<dbReference type="GO" id="GO:0005737">
    <property type="term" value="C:cytoplasm"/>
    <property type="evidence" value="ECO:0007669"/>
    <property type="project" value="TreeGrafter"/>
</dbReference>
<dbReference type="InterPro" id="IPR020568">
    <property type="entry name" value="Ribosomal_Su5_D2-typ_SF"/>
</dbReference>
<proteinExistence type="inferred from homology"/>
<evidence type="ECO:0000256" key="2">
    <source>
        <dbReference type="SAM" id="MobiDB-lite"/>
    </source>
</evidence>
<evidence type="ECO:0000313" key="5">
    <source>
        <dbReference type="Proteomes" id="UP000800041"/>
    </source>
</evidence>
<feature type="domain" description="Impact N-terminal" evidence="3">
    <location>
        <begin position="25"/>
        <end position="129"/>
    </location>
</feature>
<dbReference type="GO" id="GO:0005840">
    <property type="term" value="C:ribosome"/>
    <property type="evidence" value="ECO:0007669"/>
    <property type="project" value="UniProtKB-KW"/>
</dbReference>
<feature type="region of interest" description="Disordered" evidence="2">
    <location>
        <begin position="190"/>
        <end position="218"/>
    </location>
</feature>
<dbReference type="AlphaFoldDB" id="A0A6G1HG23"/>
<gene>
    <name evidence="4" type="ORF">K402DRAFT_459202</name>
</gene>
<keyword evidence="4" id="KW-0687">Ribonucleoprotein</keyword>
<dbReference type="InterPro" id="IPR023582">
    <property type="entry name" value="Impact"/>
</dbReference>
<dbReference type="OrthoDB" id="69641at2759"/>
<dbReference type="Proteomes" id="UP000800041">
    <property type="component" value="Unassembled WGS sequence"/>
</dbReference>
<feature type="compositionally biased region" description="Basic and acidic residues" evidence="2">
    <location>
        <begin position="190"/>
        <end position="216"/>
    </location>
</feature>
<comment type="similarity">
    <text evidence="1">Belongs to the IMPACT family.</text>
</comment>
<dbReference type="GO" id="GO:0006446">
    <property type="term" value="P:regulation of translational initiation"/>
    <property type="evidence" value="ECO:0007669"/>
    <property type="project" value="TreeGrafter"/>
</dbReference>
<accession>A0A6G1HG23</accession>